<dbReference type="InterPro" id="IPR036388">
    <property type="entry name" value="WH-like_DNA-bd_sf"/>
</dbReference>
<sequence>MTSSLIPRPARFEITRPTLLTRLAESLDAQVIVLAAPSGYGKSTLLAQYARSTPRPAVWCRLTEAHAGPLEVTRLIARGIQPYVGVHADLLQPDPRTPDHALMDGLIQALAAADTNIDLIVDPVEDDQVARWLISLALALEEGHRVLISRYRAEGLRLARPVAHGQALILDAADLQFSALETANLLDLRGVSLSARVLEEVQGWPAGLALAAAGTQRHVGTQDLVRDSLDGLPDEVRCGLADLAVLETWSEDDACRLGSALPDGWLTRVQRAGLPLLPLGQQHFQPHQLLLGVLEQELTRDPGRRKRLQLAAADMAEGRGELRRAARLYAHAGAVPEFLRVVGPLTDQFRARGEHRLSRDLLDLVPVAQLPDSLAARLAWALIETGDAPRGEALLQGLRRAAQLSPSGFASLAMVYGRRGDVEQQYRYASEGLARLGPGQVEPALSWPFVHAALKRGQHSAAQEAAETMMVWARVQGDPVRLAEAWQLRALVTRHAQDVPSSRQALRESRTIYDGLGWTVRAAMIQLDEAELSLHAGDLAAAQAALGSAPPGMDPGHHLYHVRRLLLDASLALWNGQLERAVDALAGAQTHAQAGQLRLQQQELLLKRADVLITQNRMEEARQLLDGVHPDPLHLQAYHRVLTGLLPGATFVGDVQTVRAWTDAGLRVRGLALLARQHPELMDEARSMALWAQLPEHERRESIARPRPSPEPSPAPGLLLEIAALGDVSVRLAGQAVPVALAKSRELLVWLGQRGSGARDELVTALWDGSAEERHVEYFRVAVRRLRGALRTALSTDFDPLPYQDGRYRLSTALRVHLDARPDLPLPTDLPTLRAQFQAYQQTFLPGVESDWVQEVREHCQQRAIALGLHLAGRSGPDAPEVYQQVLHFEPWCEVAHRGLIQTLVGLERRTEGEQALRTYTRVLRQELGSAPDPGFLQDLARQGLRLP</sequence>
<dbReference type="Gene3D" id="1.25.40.10">
    <property type="entry name" value="Tetratricopeptide repeat domain"/>
    <property type="match status" value="1"/>
</dbReference>
<feature type="domain" description="Bacterial transcriptional activator" evidence="1">
    <location>
        <begin position="828"/>
        <end position="945"/>
    </location>
</feature>
<dbReference type="InterPro" id="IPR005158">
    <property type="entry name" value="BTAD"/>
</dbReference>
<dbReference type="SUPFAM" id="SSF48452">
    <property type="entry name" value="TPR-like"/>
    <property type="match status" value="2"/>
</dbReference>
<dbReference type="PANTHER" id="PTHR35807">
    <property type="entry name" value="TRANSCRIPTIONAL REGULATOR REDD-RELATED"/>
    <property type="match status" value="1"/>
</dbReference>
<evidence type="ECO:0000313" key="2">
    <source>
        <dbReference type="EMBL" id="GGM16138.1"/>
    </source>
</evidence>
<dbReference type="Pfam" id="PF03704">
    <property type="entry name" value="BTAD"/>
    <property type="match status" value="1"/>
</dbReference>
<comment type="caution">
    <text evidence="2">The sequence shown here is derived from an EMBL/GenBank/DDBJ whole genome shotgun (WGS) entry which is preliminary data.</text>
</comment>
<dbReference type="RefSeq" id="WP_188904766.1">
    <property type="nucleotide sequence ID" value="NZ_BMOM01000024.1"/>
</dbReference>
<accession>A0ABQ2GXA6</accession>
<protein>
    <recommendedName>
        <fullName evidence="1">Bacterial transcriptional activator domain-containing protein</fullName>
    </recommendedName>
</protein>
<dbReference type="Gene3D" id="1.10.10.10">
    <property type="entry name" value="Winged helix-like DNA-binding domain superfamily/Winged helix DNA-binding domain"/>
    <property type="match status" value="1"/>
</dbReference>
<reference evidence="3" key="1">
    <citation type="journal article" date="2019" name="Int. J. Syst. Evol. Microbiol.">
        <title>The Global Catalogue of Microorganisms (GCM) 10K type strain sequencing project: providing services to taxonomists for standard genome sequencing and annotation.</title>
        <authorList>
            <consortium name="The Broad Institute Genomics Platform"/>
            <consortium name="The Broad Institute Genome Sequencing Center for Infectious Disease"/>
            <person name="Wu L."/>
            <person name="Ma J."/>
        </authorList>
    </citation>
    <scope>NUCLEOTIDE SEQUENCE [LARGE SCALE GENOMIC DNA]</scope>
    <source>
        <strain evidence="3">JCM 15443</strain>
    </source>
</reference>
<organism evidence="2 3">
    <name type="scientific">Deinococcus aerophilus</name>
    <dbReference type="NCBI Taxonomy" id="522488"/>
    <lineage>
        <taxon>Bacteria</taxon>
        <taxon>Thermotogati</taxon>
        <taxon>Deinococcota</taxon>
        <taxon>Deinococci</taxon>
        <taxon>Deinococcales</taxon>
        <taxon>Deinococcaceae</taxon>
        <taxon>Deinococcus</taxon>
    </lineage>
</organism>
<evidence type="ECO:0000313" key="3">
    <source>
        <dbReference type="Proteomes" id="UP000661918"/>
    </source>
</evidence>
<dbReference type="InterPro" id="IPR051677">
    <property type="entry name" value="AfsR-DnrI-RedD_regulator"/>
</dbReference>
<dbReference type="Proteomes" id="UP000661918">
    <property type="component" value="Unassembled WGS sequence"/>
</dbReference>
<name>A0ABQ2GXA6_9DEIO</name>
<evidence type="ECO:0000259" key="1">
    <source>
        <dbReference type="SMART" id="SM01043"/>
    </source>
</evidence>
<keyword evidence="3" id="KW-1185">Reference proteome</keyword>
<gene>
    <name evidence="2" type="ORF">GCM10010841_25680</name>
</gene>
<dbReference type="SMART" id="SM01043">
    <property type="entry name" value="BTAD"/>
    <property type="match status" value="1"/>
</dbReference>
<dbReference type="InterPro" id="IPR011990">
    <property type="entry name" value="TPR-like_helical_dom_sf"/>
</dbReference>
<dbReference type="EMBL" id="BMOM01000024">
    <property type="protein sequence ID" value="GGM16138.1"/>
    <property type="molecule type" value="Genomic_DNA"/>
</dbReference>
<proteinExistence type="predicted"/>
<dbReference type="Gene3D" id="3.40.50.300">
    <property type="entry name" value="P-loop containing nucleotide triphosphate hydrolases"/>
    <property type="match status" value="1"/>
</dbReference>
<dbReference type="InterPro" id="IPR027417">
    <property type="entry name" value="P-loop_NTPase"/>
</dbReference>